<dbReference type="GO" id="GO:0006546">
    <property type="term" value="P:glycine catabolic process"/>
    <property type="evidence" value="ECO:0007669"/>
    <property type="project" value="InterPro"/>
</dbReference>
<dbReference type="FunFam" id="3.30.70.1400:FF:000007">
    <property type="entry name" value="Glycine cleavage system aminomethyltransferase T"/>
    <property type="match status" value="1"/>
</dbReference>
<evidence type="ECO:0000256" key="3">
    <source>
        <dbReference type="ARBA" id="ARBA00022576"/>
    </source>
</evidence>
<dbReference type="PANTHER" id="PTHR43757">
    <property type="entry name" value="AMINOMETHYLTRANSFERASE"/>
    <property type="match status" value="1"/>
</dbReference>
<evidence type="ECO:0000256" key="1">
    <source>
        <dbReference type="ARBA" id="ARBA00008609"/>
    </source>
</evidence>
<keyword evidence="4 10" id="KW-0808">Transferase</keyword>
<evidence type="ECO:0000256" key="5">
    <source>
        <dbReference type="ARBA" id="ARBA00031395"/>
    </source>
</evidence>
<dbReference type="InterPro" id="IPR006222">
    <property type="entry name" value="GCVT_N"/>
</dbReference>
<dbReference type="GO" id="GO:0005960">
    <property type="term" value="C:glycine cleavage complex"/>
    <property type="evidence" value="ECO:0007669"/>
    <property type="project" value="InterPro"/>
</dbReference>
<organism evidence="10 11">
    <name type="scientific">Acetobacter peroxydans</name>
    <dbReference type="NCBI Taxonomy" id="104098"/>
    <lineage>
        <taxon>Bacteria</taxon>
        <taxon>Pseudomonadati</taxon>
        <taxon>Pseudomonadota</taxon>
        <taxon>Alphaproteobacteria</taxon>
        <taxon>Acetobacterales</taxon>
        <taxon>Acetobacteraceae</taxon>
        <taxon>Acetobacter</taxon>
    </lineage>
</organism>
<dbReference type="Gene3D" id="3.30.1360.120">
    <property type="entry name" value="Probable tRNA modification gtpase trme, domain 1"/>
    <property type="match status" value="1"/>
</dbReference>
<dbReference type="SUPFAM" id="SSF101790">
    <property type="entry name" value="Aminomethyltransferase beta-barrel domain"/>
    <property type="match status" value="1"/>
</dbReference>
<dbReference type="InterPro" id="IPR028896">
    <property type="entry name" value="GcvT/YgfZ/DmdA"/>
</dbReference>
<dbReference type="NCBIfam" id="TIGR00528">
    <property type="entry name" value="gcvT"/>
    <property type="match status" value="1"/>
</dbReference>
<dbReference type="FunFam" id="4.10.1250.10:FF:000002">
    <property type="entry name" value="Aminomethyltransferase"/>
    <property type="match status" value="1"/>
</dbReference>
<accession>A0A4Y3TX68</accession>
<dbReference type="EMBL" id="BJMV01000012">
    <property type="protein sequence ID" value="GEB86318.1"/>
    <property type="molecule type" value="Genomic_DNA"/>
</dbReference>
<dbReference type="PIRSF" id="PIRSF006487">
    <property type="entry name" value="GcvT"/>
    <property type="match status" value="1"/>
</dbReference>
<dbReference type="NCBIfam" id="NF001567">
    <property type="entry name" value="PRK00389.1"/>
    <property type="match status" value="1"/>
</dbReference>
<evidence type="ECO:0000313" key="11">
    <source>
        <dbReference type="Proteomes" id="UP000317730"/>
    </source>
</evidence>
<evidence type="ECO:0000256" key="4">
    <source>
        <dbReference type="ARBA" id="ARBA00022679"/>
    </source>
</evidence>
<dbReference type="PANTHER" id="PTHR43757:SF2">
    <property type="entry name" value="AMINOMETHYLTRANSFERASE, MITOCHONDRIAL"/>
    <property type="match status" value="1"/>
</dbReference>
<dbReference type="Pfam" id="PF08669">
    <property type="entry name" value="GCV_T_C"/>
    <property type="match status" value="1"/>
</dbReference>
<dbReference type="RefSeq" id="WP_141377358.1">
    <property type="nucleotide sequence ID" value="NZ_BAPL01000010.1"/>
</dbReference>
<dbReference type="Gene3D" id="3.30.70.1400">
    <property type="entry name" value="Aminomethyltransferase beta-barrel domains"/>
    <property type="match status" value="1"/>
</dbReference>
<keyword evidence="11" id="KW-1185">Reference proteome</keyword>
<dbReference type="EC" id="2.1.2.10" evidence="2"/>
<evidence type="ECO:0000256" key="2">
    <source>
        <dbReference type="ARBA" id="ARBA00012616"/>
    </source>
</evidence>
<name>A0A4Y3TX68_9PROT</name>
<dbReference type="SUPFAM" id="SSF103025">
    <property type="entry name" value="Folate-binding domain"/>
    <property type="match status" value="1"/>
</dbReference>
<evidence type="ECO:0000313" key="10">
    <source>
        <dbReference type="EMBL" id="GEB86318.1"/>
    </source>
</evidence>
<keyword evidence="10" id="KW-0489">Methyltransferase</keyword>
<evidence type="ECO:0000256" key="7">
    <source>
        <dbReference type="PIRSR" id="PIRSR006487-1"/>
    </source>
</evidence>
<reference evidence="10 11" key="1">
    <citation type="submission" date="2019-06" db="EMBL/GenBank/DDBJ databases">
        <title>Whole genome shotgun sequence of Acetobacter peroxydans NBRC 13755.</title>
        <authorList>
            <person name="Hosoyama A."/>
            <person name="Uohara A."/>
            <person name="Ohji S."/>
            <person name="Ichikawa N."/>
        </authorList>
    </citation>
    <scope>NUCLEOTIDE SEQUENCE [LARGE SCALE GENOMIC DNA]</scope>
    <source>
        <strain evidence="10 11">NBRC 13755</strain>
    </source>
</reference>
<dbReference type="Gene3D" id="2.40.30.110">
    <property type="entry name" value="Aminomethyltransferase beta-barrel domains"/>
    <property type="match status" value="1"/>
</dbReference>
<evidence type="ECO:0000259" key="9">
    <source>
        <dbReference type="Pfam" id="PF08669"/>
    </source>
</evidence>
<evidence type="ECO:0000256" key="6">
    <source>
        <dbReference type="ARBA" id="ARBA00047665"/>
    </source>
</evidence>
<dbReference type="Proteomes" id="UP000317730">
    <property type="component" value="Unassembled WGS sequence"/>
</dbReference>
<dbReference type="InterPro" id="IPR029043">
    <property type="entry name" value="GcvT/YgfZ_C"/>
</dbReference>
<keyword evidence="3" id="KW-0032">Aminotransferase</keyword>
<feature type="binding site" evidence="7">
    <location>
        <position position="202"/>
    </location>
    <ligand>
        <name>substrate</name>
    </ligand>
</feature>
<dbReference type="OrthoDB" id="9774591at2"/>
<dbReference type="GO" id="GO:0004047">
    <property type="term" value="F:aminomethyltransferase activity"/>
    <property type="evidence" value="ECO:0007669"/>
    <property type="project" value="UniProtKB-EC"/>
</dbReference>
<dbReference type="InterPro" id="IPR027266">
    <property type="entry name" value="TrmE/GcvT-like"/>
</dbReference>
<dbReference type="InterPro" id="IPR013977">
    <property type="entry name" value="GcvT_C"/>
</dbReference>
<feature type="domain" description="Aminomethyltransferase C-terminal" evidence="9">
    <location>
        <begin position="292"/>
        <end position="372"/>
    </location>
</feature>
<proteinExistence type="inferred from homology"/>
<dbReference type="Gene3D" id="4.10.1250.10">
    <property type="entry name" value="Aminomethyltransferase fragment"/>
    <property type="match status" value="1"/>
</dbReference>
<comment type="caution">
    <text evidence="10">The sequence shown here is derived from an EMBL/GenBank/DDBJ whole genome shotgun (WGS) entry which is preliminary data.</text>
</comment>
<dbReference type="InterPro" id="IPR006223">
    <property type="entry name" value="GcvT"/>
</dbReference>
<dbReference type="GO" id="GO:0032259">
    <property type="term" value="P:methylation"/>
    <property type="evidence" value="ECO:0007669"/>
    <property type="project" value="UniProtKB-KW"/>
</dbReference>
<feature type="domain" description="GCVT N-terminal" evidence="8">
    <location>
        <begin position="12"/>
        <end position="264"/>
    </location>
</feature>
<dbReference type="AlphaFoldDB" id="A0A4Y3TX68"/>
<comment type="catalytic activity">
    <reaction evidence="6">
        <text>N(6)-[(R)-S(8)-aminomethyldihydrolipoyl]-L-lysyl-[protein] + (6S)-5,6,7,8-tetrahydrofolate = N(6)-[(R)-dihydrolipoyl]-L-lysyl-[protein] + (6R)-5,10-methylene-5,6,7,8-tetrahydrofolate + NH4(+)</text>
        <dbReference type="Rhea" id="RHEA:16945"/>
        <dbReference type="Rhea" id="RHEA-COMP:10475"/>
        <dbReference type="Rhea" id="RHEA-COMP:10492"/>
        <dbReference type="ChEBI" id="CHEBI:15636"/>
        <dbReference type="ChEBI" id="CHEBI:28938"/>
        <dbReference type="ChEBI" id="CHEBI:57453"/>
        <dbReference type="ChEBI" id="CHEBI:83100"/>
        <dbReference type="ChEBI" id="CHEBI:83143"/>
        <dbReference type="EC" id="2.1.2.10"/>
    </reaction>
</comment>
<dbReference type="GO" id="GO:0008168">
    <property type="term" value="F:methyltransferase activity"/>
    <property type="evidence" value="ECO:0007669"/>
    <property type="project" value="UniProtKB-KW"/>
</dbReference>
<dbReference type="Pfam" id="PF01571">
    <property type="entry name" value="GCV_T"/>
    <property type="match status" value="1"/>
</dbReference>
<comment type="similarity">
    <text evidence="1">Belongs to the GcvT family.</text>
</comment>
<protein>
    <recommendedName>
        <fullName evidence="2">aminomethyltransferase</fullName>
        <ecNumber evidence="2">2.1.2.10</ecNumber>
    </recommendedName>
    <alternativeName>
        <fullName evidence="5">Glycine cleavage system T protein</fullName>
    </alternativeName>
</protein>
<gene>
    <name evidence="10" type="primary">gcvT</name>
    <name evidence="10" type="ORF">APE01nite_21150</name>
</gene>
<evidence type="ECO:0000259" key="8">
    <source>
        <dbReference type="Pfam" id="PF01571"/>
    </source>
</evidence>
<dbReference type="GO" id="GO:0008483">
    <property type="term" value="F:transaminase activity"/>
    <property type="evidence" value="ECO:0007669"/>
    <property type="project" value="UniProtKB-KW"/>
</dbReference>
<sequence>MSTESLLHTPLFSLHTALGARMVPFAGYAMPLQYAEGIMAEHRHTRTQAGLFDVSHMGQVRLRARSGAVRDAALALEQLVPADIAGLASGRQRYTQFTNAQGGILDDLMVTRLGDDLLVVINAACKAADIAHMRAHLSDTCTLDVLEDRALLALQGPLAGQVLAALAPAVADMLFMDVRTLDIAGAACVVSRSGYTGEDGFEISVPAAQAEALARTLLAQPGVAPIGLGARDSLRLEAGLCLYGADIDETTTPVEAALEWSIQKSRRAGGVRAGGFPGAEIILAQLSEGTARRRVGLLPEGRAPVRGGAGLFADATLASPVGKVTSGGFGPTVDAPVAMGYVSTALAQPGQAVAAELRGRAVPCTVQALPFVPAGFRRTAG</sequence>
<dbReference type="NCBIfam" id="NF010093">
    <property type="entry name" value="PRK13579.1"/>
    <property type="match status" value="1"/>
</dbReference>